<accession>X1KXE5</accession>
<feature type="non-terminal residue" evidence="1">
    <location>
        <position position="1"/>
    </location>
</feature>
<dbReference type="AlphaFoldDB" id="X1KXE5"/>
<sequence length="215" mass="22760">GSCYTIGNISIIEATVDGNAEATGTVSVTNEGTVTGTITEGADELPFPEFDIGYYQYKANSVINGDLAINGVDPYIVNGILYVTGNVTISNSTLVGPGSIVAGGKIKVMQNCLVGTGLGTGISLVSAYESAFEGDIAIKIEEGIAENPTIVWGLLWSPNGEIKIEKYSKIYGSAVSGGRHKIETGSGVIYYTQFHDDFYSYAARPTYAVQNWVEE</sequence>
<protein>
    <submittedName>
        <fullName evidence="1">Uncharacterized protein</fullName>
    </submittedName>
</protein>
<evidence type="ECO:0000313" key="1">
    <source>
        <dbReference type="EMBL" id="GAH94844.1"/>
    </source>
</evidence>
<proteinExistence type="predicted"/>
<name>X1KXE5_9ZZZZ</name>
<dbReference type="EMBL" id="BARV01002676">
    <property type="protein sequence ID" value="GAH94844.1"/>
    <property type="molecule type" value="Genomic_DNA"/>
</dbReference>
<organism evidence="1">
    <name type="scientific">marine sediment metagenome</name>
    <dbReference type="NCBI Taxonomy" id="412755"/>
    <lineage>
        <taxon>unclassified sequences</taxon>
        <taxon>metagenomes</taxon>
        <taxon>ecological metagenomes</taxon>
    </lineage>
</organism>
<comment type="caution">
    <text evidence="1">The sequence shown here is derived from an EMBL/GenBank/DDBJ whole genome shotgun (WGS) entry which is preliminary data.</text>
</comment>
<gene>
    <name evidence="1" type="ORF">S06H3_06782</name>
</gene>
<reference evidence="1" key="1">
    <citation type="journal article" date="2014" name="Front. Microbiol.">
        <title>High frequency of phylogenetically diverse reductive dehalogenase-homologous genes in deep subseafloor sedimentary metagenomes.</title>
        <authorList>
            <person name="Kawai M."/>
            <person name="Futagami T."/>
            <person name="Toyoda A."/>
            <person name="Takaki Y."/>
            <person name="Nishi S."/>
            <person name="Hori S."/>
            <person name="Arai W."/>
            <person name="Tsubouchi T."/>
            <person name="Morono Y."/>
            <person name="Uchiyama I."/>
            <person name="Ito T."/>
            <person name="Fujiyama A."/>
            <person name="Inagaki F."/>
            <person name="Takami H."/>
        </authorList>
    </citation>
    <scope>NUCLEOTIDE SEQUENCE</scope>
    <source>
        <strain evidence="1">Expedition CK06-06</strain>
    </source>
</reference>